<evidence type="ECO:0000313" key="1">
    <source>
        <dbReference type="EMBL" id="KAE9465275.1"/>
    </source>
</evidence>
<reference evidence="1 2" key="1">
    <citation type="journal article" date="2019" name="Genome Biol. Evol.">
        <title>The Rhododendron genome and chromosomal organization provide insight into shared whole-genome duplications across the heath family (Ericaceae).</title>
        <authorList>
            <person name="Soza V.L."/>
            <person name="Lindsley D."/>
            <person name="Waalkes A."/>
            <person name="Ramage E."/>
            <person name="Patwardhan R.P."/>
            <person name="Burton J.N."/>
            <person name="Adey A."/>
            <person name="Kumar A."/>
            <person name="Qiu R."/>
            <person name="Shendure J."/>
            <person name="Hall B."/>
        </authorList>
    </citation>
    <scope>NUCLEOTIDE SEQUENCE [LARGE SCALE GENOMIC DNA]</scope>
    <source>
        <strain evidence="1">RSF 1966-606</strain>
    </source>
</reference>
<evidence type="ECO:0000313" key="2">
    <source>
        <dbReference type="Proteomes" id="UP000428333"/>
    </source>
</evidence>
<comment type="caution">
    <text evidence="1">The sequence shown here is derived from an EMBL/GenBank/DDBJ whole genome shotgun (WGS) entry which is preliminary data.</text>
</comment>
<proteinExistence type="predicted"/>
<sequence>MTGGSCLFPGMAERLEAGILMIRPCDTPIRVVRASDPILDAWHGAAAYAAAMQFPRQTFTRMDYFEKGEDWLRPGISNEHITAKATPVPNWSAVAKLQP</sequence>
<name>A0A6A4M3Z5_9ERIC</name>
<dbReference type="InterPro" id="IPR043129">
    <property type="entry name" value="ATPase_NBD"/>
</dbReference>
<organism evidence="1 2">
    <name type="scientific">Rhododendron williamsianum</name>
    <dbReference type="NCBI Taxonomy" id="262921"/>
    <lineage>
        <taxon>Eukaryota</taxon>
        <taxon>Viridiplantae</taxon>
        <taxon>Streptophyta</taxon>
        <taxon>Embryophyta</taxon>
        <taxon>Tracheophyta</taxon>
        <taxon>Spermatophyta</taxon>
        <taxon>Magnoliopsida</taxon>
        <taxon>eudicotyledons</taxon>
        <taxon>Gunneridae</taxon>
        <taxon>Pentapetalae</taxon>
        <taxon>asterids</taxon>
        <taxon>Ericales</taxon>
        <taxon>Ericaceae</taxon>
        <taxon>Ericoideae</taxon>
        <taxon>Rhodoreae</taxon>
        <taxon>Rhododendron</taxon>
    </lineage>
</organism>
<dbReference type="Pfam" id="PF00022">
    <property type="entry name" value="Actin"/>
    <property type="match status" value="1"/>
</dbReference>
<dbReference type="SUPFAM" id="SSF53067">
    <property type="entry name" value="Actin-like ATPase domain"/>
    <property type="match status" value="1"/>
</dbReference>
<dbReference type="EMBL" id="QEFC01000285">
    <property type="protein sequence ID" value="KAE9465275.1"/>
    <property type="molecule type" value="Genomic_DNA"/>
</dbReference>
<keyword evidence="2" id="KW-1185">Reference proteome</keyword>
<feature type="non-terminal residue" evidence="1">
    <location>
        <position position="1"/>
    </location>
</feature>
<dbReference type="FunFam" id="3.30.420.40:FF:000058">
    <property type="entry name" value="Putative actin-related protein 5"/>
    <property type="match status" value="1"/>
</dbReference>
<accession>A0A6A4M3Z5</accession>
<dbReference type="Proteomes" id="UP000428333">
    <property type="component" value="Linkage Group LG02"/>
</dbReference>
<dbReference type="OrthoDB" id="7340501at2759"/>
<dbReference type="AlphaFoldDB" id="A0A6A4M3Z5"/>
<gene>
    <name evidence="1" type="ORF">C3L33_02817</name>
</gene>
<dbReference type="InterPro" id="IPR004000">
    <property type="entry name" value="Actin"/>
</dbReference>
<protein>
    <submittedName>
        <fullName evidence="1">Uncharacterized protein</fullName>
    </submittedName>
</protein>